<keyword evidence="2" id="KW-1185">Reference proteome</keyword>
<dbReference type="EMBL" id="JBHSMT010000024">
    <property type="protein sequence ID" value="MFC5474895.1"/>
    <property type="molecule type" value="Genomic_DNA"/>
</dbReference>
<protein>
    <submittedName>
        <fullName evidence="1">DUF1203 domain-containing protein</fullName>
    </submittedName>
</protein>
<dbReference type="InterPro" id="IPR009593">
    <property type="entry name" value="DUF1203"/>
</dbReference>
<accession>A0ABW0MBA5</accession>
<comment type="caution">
    <text evidence="1">The sequence shown here is derived from an EMBL/GenBank/DDBJ whole genome shotgun (WGS) entry which is preliminary data.</text>
</comment>
<organism evidence="1 2">
    <name type="scientific">Paraherbaspirillum soli</name>
    <dbReference type="NCBI Taxonomy" id="631222"/>
    <lineage>
        <taxon>Bacteria</taxon>
        <taxon>Pseudomonadati</taxon>
        <taxon>Pseudomonadota</taxon>
        <taxon>Betaproteobacteria</taxon>
        <taxon>Burkholderiales</taxon>
        <taxon>Oxalobacteraceae</taxon>
        <taxon>Paraherbaspirillum</taxon>
    </lineage>
</organism>
<evidence type="ECO:0000313" key="1">
    <source>
        <dbReference type="EMBL" id="MFC5474895.1"/>
    </source>
</evidence>
<sequence>MSFRILGLTPEQFRPLFAMTDLALKQLGAVRLIADGQRIPCRVSMEHAIPGEEILLLNFEHQPANTPYRAAHAIYVRKGADKTFKVVDTVPELLASRLLSVRAFDGGHMMIEAEVCEGIDAAKMFEQLLANPQTSYLHVHIARRGCYLARVERG</sequence>
<dbReference type="PIRSF" id="PIRSF034110">
    <property type="entry name" value="DUF1203"/>
    <property type="match status" value="1"/>
</dbReference>
<dbReference type="RefSeq" id="WP_378998004.1">
    <property type="nucleotide sequence ID" value="NZ_JBHSMT010000024.1"/>
</dbReference>
<dbReference type="Proteomes" id="UP001596045">
    <property type="component" value="Unassembled WGS sequence"/>
</dbReference>
<gene>
    <name evidence="1" type="ORF">ACFPM8_13110</name>
</gene>
<name>A0ABW0MBA5_9BURK</name>
<proteinExistence type="predicted"/>
<dbReference type="Pfam" id="PF06718">
    <property type="entry name" value="DUF1203"/>
    <property type="match status" value="1"/>
</dbReference>
<reference evidence="2" key="1">
    <citation type="journal article" date="2019" name="Int. J. Syst. Evol. Microbiol.">
        <title>The Global Catalogue of Microorganisms (GCM) 10K type strain sequencing project: providing services to taxonomists for standard genome sequencing and annotation.</title>
        <authorList>
            <consortium name="The Broad Institute Genomics Platform"/>
            <consortium name="The Broad Institute Genome Sequencing Center for Infectious Disease"/>
            <person name="Wu L."/>
            <person name="Ma J."/>
        </authorList>
    </citation>
    <scope>NUCLEOTIDE SEQUENCE [LARGE SCALE GENOMIC DNA]</scope>
    <source>
        <strain evidence="2">JCM 17066</strain>
    </source>
</reference>
<evidence type="ECO:0000313" key="2">
    <source>
        <dbReference type="Proteomes" id="UP001596045"/>
    </source>
</evidence>